<reference evidence="1 2" key="1">
    <citation type="submission" date="2019-02" db="EMBL/GenBank/DDBJ databases">
        <title>Deep-cultivation of Planctomycetes and their phenomic and genomic characterization uncovers novel biology.</title>
        <authorList>
            <person name="Wiegand S."/>
            <person name="Jogler M."/>
            <person name="Boedeker C."/>
            <person name="Pinto D."/>
            <person name="Vollmers J."/>
            <person name="Rivas-Marin E."/>
            <person name="Kohn T."/>
            <person name="Peeters S.H."/>
            <person name="Heuer A."/>
            <person name="Rast P."/>
            <person name="Oberbeckmann S."/>
            <person name="Bunk B."/>
            <person name="Jeske O."/>
            <person name="Meyerdierks A."/>
            <person name="Storesund J.E."/>
            <person name="Kallscheuer N."/>
            <person name="Luecker S."/>
            <person name="Lage O.M."/>
            <person name="Pohl T."/>
            <person name="Merkel B.J."/>
            <person name="Hornburger P."/>
            <person name="Mueller R.-W."/>
            <person name="Bruemmer F."/>
            <person name="Labrenz M."/>
            <person name="Spormann A.M."/>
            <person name="Op Den Camp H."/>
            <person name="Overmann J."/>
            <person name="Amann R."/>
            <person name="Jetten M.S.M."/>
            <person name="Mascher T."/>
            <person name="Medema M.H."/>
            <person name="Devos D.P."/>
            <person name="Kaster A.-K."/>
            <person name="Ovreas L."/>
            <person name="Rohde M."/>
            <person name="Galperin M.Y."/>
            <person name="Jogler C."/>
        </authorList>
    </citation>
    <scope>NUCLEOTIDE SEQUENCE [LARGE SCALE GENOMIC DNA]</scope>
    <source>
        <strain evidence="1 2">Pla144</strain>
    </source>
</reference>
<evidence type="ECO:0000313" key="2">
    <source>
        <dbReference type="Proteomes" id="UP000318437"/>
    </source>
</evidence>
<name>A0A5C6CJK0_9BACT</name>
<evidence type="ECO:0000313" key="1">
    <source>
        <dbReference type="EMBL" id="TWU23521.1"/>
    </source>
</evidence>
<dbReference type="AlphaFoldDB" id="A0A5C6CJK0"/>
<dbReference type="EMBL" id="SJPS01000006">
    <property type="protein sequence ID" value="TWU23521.1"/>
    <property type="molecule type" value="Genomic_DNA"/>
</dbReference>
<keyword evidence="2" id="KW-1185">Reference proteome</keyword>
<comment type="caution">
    <text evidence="1">The sequence shown here is derived from an EMBL/GenBank/DDBJ whole genome shotgun (WGS) entry which is preliminary data.</text>
</comment>
<protein>
    <submittedName>
        <fullName evidence="1">Uncharacterized protein</fullName>
    </submittedName>
</protein>
<sequence>MREFPSELFGYSPVGYWSARCDPNLWQIRQNQQRKSILRGLPLRGFLFISVLMLACGATAAHAQSTAGVNLGAGDDFLTEVLATMERRANVSAKLRHQSRLAGETQLGHGHFWQQGAGPQRTTRWEMQTQVAGETASYVQVYDGRYLWTDRHLPSGRQVHRLDVTNLQNRLRNTNRLSSDLTERASLLDAAEFRGGISQLLTELLTRYQFDSPRPTQLNGLAVNALVGRWRPEQLAVMSPESDAANPDSAPWPEQLPHHVLVLVGQSNLFPYVTEFRRSDDAYLTETLAGLKPAPDPLVRYEIFEVHFADAIDATVFEFKPGAVDWSDETTLVFEKLSAQQAVAAARVADKTPPPSTANPSAAVR</sequence>
<accession>A0A5C6CJK0</accession>
<organism evidence="1 2">
    <name type="scientific">Bythopirellula polymerisocia</name>
    <dbReference type="NCBI Taxonomy" id="2528003"/>
    <lineage>
        <taxon>Bacteria</taxon>
        <taxon>Pseudomonadati</taxon>
        <taxon>Planctomycetota</taxon>
        <taxon>Planctomycetia</taxon>
        <taxon>Pirellulales</taxon>
        <taxon>Lacipirellulaceae</taxon>
        <taxon>Bythopirellula</taxon>
    </lineage>
</organism>
<gene>
    <name evidence="1" type="ORF">Pla144_36960</name>
</gene>
<dbReference type="Proteomes" id="UP000318437">
    <property type="component" value="Unassembled WGS sequence"/>
</dbReference>
<proteinExistence type="predicted"/>